<gene>
    <name evidence="1" type="ORF">SAMN04488029_1367</name>
</gene>
<dbReference type="EMBL" id="FWYF01000001">
    <property type="protein sequence ID" value="SMD33004.1"/>
    <property type="molecule type" value="Genomic_DNA"/>
</dbReference>
<name>A0A1W2G928_REIFA</name>
<protein>
    <submittedName>
        <fullName evidence="1">Uncharacterized protein</fullName>
    </submittedName>
</protein>
<reference evidence="1 2" key="1">
    <citation type="submission" date="2017-04" db="EMBL/GenBank/DDBJ databases">
        <authorList>
            <person name="Afonso C.L."/>
            <person name="Miller P.J."/>
            <person name="Scott M.A."/>
            <person name="Spackman E."/>
            <person name="Goraichik I."/>
            <person name="Dimitrov K.M."/>
            <person name="Suarez D.L."/>
            <person name="Swayne D.E."/>
        </authorList>
    </citation>
    <scope>NUCLEOTIDE SEQUENCE [LARGE SCALE GENOMIC DNA]</scope>
    <source>
        <strain evidence="1 2">DSM 26133</strain>
    </source>
</reference>
<sequence>MKNMKNIINIWAVGLLVTCFTACSPEEAEESALSNFETELPAPEAVVEAQEYDGNGVYTINFTLTELQFTDVHLVVEVGASTTATEGVDFDLITSSVDLIAFEGLDGFSVQVQVYEDSDFDENDETIFIKLVSDLPSGVSNSEVQVVTIPKWPTDCVYDIDNGVGDLTGIDVTIDGLGQDPYESEGVLSGTSGSYMITGLGVGWMTDFWGEVITNMNEVEITFSSDDYYHNATIASQTYMETTYNGAPQDPYLIEGTGTLSKCGKILTIEYSLTNFGVDWAAWTHDNGYMSEEKFTAVINLP</sequence>
<dbReference type="InterPro" id="IPR038081">
    <property type="entry name" value="CalX-like_sf"/>
</dbReference>
<dbReference type="SUPFAM" id="SSF141072">
    <property type="entry name" value="CalX-like"/>
    <property type="match status" value="1"/>
</dbReference>
<evidence type="ECO:0000313" key="2">
    <source>
        <dbReference type="Proteomes" id="UP000192472"/>
    </source>
</evidence>
<dbReference type="Proteomes" id="UP000192472">
    <property type="component" value="Unassembled WGS sequence"/>
</dbReference>
<accession>A0A1W2G928</accession>
<proteinExistence type="predicted"/>
<evidence type="ECO:0000313" key="1">
    <source>
        <dbReference type="EMBL" id="SMD33004.1"/>
    </source>
</evidence>
<organism evidence="1 2">
    <name type="scientific">Reichenbachiella faecimaris</name>
    <dbReference type="NCBI Taxonomy" id="692418"/>
    <lineage>
        <taxon>Bacteria</taxon>
        <taxon>Pseudomonadati</taxon>
        <taxon>Bacteroidota</taxon>
        <taxon>Cytophagia</taxon>
        <taxon>Cytophagales</taxon>
        <taxon>Reichenbachiellaceae</taxon>
        <taxon>Reichenbachiella</taxon>
    </lineage>
</organism>
<dbReference type="AlphaFoldDB" id="A0A1W2G928"/>
<dbReference type="STRING" id="692418.SAMN04488029_1367"/>
<keyword evidence="2" id="KW-1185">Reference proteome</keyword>